<sequence length="492" mass="51555">MGATTDSAPPTWAYPERREAAAEFNWTPIVMPNGDRTALLGGTYMVAVNPDWGFGPSVYAAAQGDYGGMFSLGVTAQRRWRLFSSQWHLAAGLYAGAGGGASAKGADVGGGFMLRPELSVRRNFGPMYAGLGVAHVNFPSGNIRDTQWTVVIGRSDSFFSFLPTDAGLPGRADARTGLKFDEFALSAGTANFRHGSRSRSGAPLTDRLDKAGADLRRYVAPGRWWGVEASGAAGGGRDGYMEVLGNAGADWGLFSENLRVGVQASAGLGGGGDIDTGSGWLLRAGPTLRWITPWGPTLRADASYLTAPDGHYQSEQVRLSLSFPLENPSRARAPYALLTGTVQEMAWYLSTQHFQKLHFKDGTQDDVTGLGLTFTRDFDPTWYGIAQAGSAAWGQAGAFSYGLVGVGAKTPRMNGVRLGAEGVVGAAGGGGVDVRGGAVGGGEVWAQWEGIVPKDRLRVKAGLGYLQALGDGGRGTPTASLSVGWAFGTLTP</sequence>
<dbReference type="Proteomes" id="UP000193427">
    <property type="component" value="Chromosome"/>
</dbReference>
<dbReference type="AlphaFoldDB" id="A0A1W6LF45"/>
<evidence type="ECO:0000313" key="1">
    <source>
        <dbReference type="EMBL" id="ARN22904.1"/>
    </source>
</evidence>
<dbReference type="EMBL" id="CP015118">
    <property type="protein sequence ID" value="ARN22904.1"/>
    <property type="molecule type" value="Genomic_DNA"/>
</dbReference>
<dbReference type="RefSeq" id="WP_085753213.1">
    <property type="nucleotide sequence ID" value="NZ_CP015118.1"/>
</dbReference>
<protein>
    <submittedName>
        <fullName evidence="1">Uncharacterized protein</fullName>
    </submittedName>
</protein>
<keyword evidence="2" id="KW-1185">Reference proteome</keyword>
<organism evidence="1 2">
    <name type="scientific">Piscinibacter gummiphilus</name>
    <dbReference type="NCBI Taxonomy" id="946333"/>
    <lineage>
        <taxon>Bacteria</taxon>
        <taxon>Pseudomonadati</taxon>
        <taxon>Pseudomonadota</taxon>
        <taxon>Betaproteobacteria</taxon>
        <taxon>Burkholderiales</taxon>
        <taxon>Sphaerotilaceae</taxon>
        <taxon>Piscinibacter</taxon>
    </lineage>
</organism>
<dbReference type="KEGG" id="rgu:A4W93_24985"/>
<gene>
    <name evidence="1" type="ORF">A4W93_24985</name>
</gene>
<evidence type="ECO:0000313" key="2">
    <source>
        <dbReference type="Proteomes" id="UP000193427"/>
    </source>
</evidence>
<dbReference type="STRING" id="946333.A4W93_24985"/>
<accession>A0A1W6LF45</accession>
<reference evidence="1 2" key="1">
    <citation type="submission" date="2016-04" db="EMBL/GenBank/DDBJ databases">
        <title>Complete genome sequence of natural rubber-degrading, novel Gram-negative bacterium, Rhizobacter gummiphilus strain NS21.</title>
        <authorList>
            <person name="Tabata M."/>
            <person name="Kasai D."/>
            <person name="Fukuda M."/>
        </authorList>
    </citation>
    <scope>NUCLEOTIDE SEQUENCE [LARGE SCALE GENOMIC DNA]</scope>
    <source>
        <strain evidence="1 2">NS21</strain>
    </source>
</reference>
<dbReference type="OrthoDB" id="8885130at2"/>
<name>A0A1W6LF45_9BURK</name>
<proteinExistence type="predicted"/>